<dbReference type="AlphaFoldDB" id="A0A8J5HL47"/>
<dbReference type="EMBL" id="JACMSC010000003">
    <property type="protein sequence ID" value="KAG6527459.1"/>
    <property type="molecule type" value="Genomic_DNA"/>
</dbReference>
<keyword evidence="2" id="KW-1185">Reference proteome</keyword>
<dbReference type="Proteomes" id="UP000734854">
    <property type="component" value="Unassembled WGS sequence"/>
</dbReference>
<sequence length="186" mass="20643">MASGRADDQIVPLDLCIREDHTLSQDPIDPRVSYSDLFERFEIKHLGEFSIPPLCHNLATTRIPLTSPTSSSSSLYLEACRRKHQGVPLGFGVVVATMAICFSPNVDKFPSQARKFSVAVGSQVSVEDPDVTWIDGEVLEVKASEIKISCSTGRILIWKMLLKLKWLDAIFCVFSDLEIFLVSIKG</sequence>
<comment type="caution">
    <text evidence="1">The sequence shown here is derived from an EMBL/GenBank/DDBJ whole genome shotgun (WGS) entry which is preliminary data.</text>
</comment>
<organism evidence="1 2">
    <name type="scientific">Zingiber officinale</name>
    <name type="common">Ginger</name>
    <name type="synonym">Amomum zingiber</name>
    <dbReference type="NCBI Taxonomy" id="94328"/>
    <lineage>
        <taxon>Eukaryota</taxon>
        <taxon>Viridiplantae</taxon>
        <taxon>Streptophyta</taxon>
        <taxon>Embryophyta</taxon>
        <taxon>Tracheophyta</taxon>
        <taxon>Spermatophyta</taxon>
        <taxon>Magnoliopsida</taxon>
        <taxon>Liliopsida</taxon>
        <taxon>Zingiberales</taxon>
        <taxon>Zingiberaceae</taxon>
        <taxon>Zingiber</taxon>
    </lineage>
</organism>
<protein>
    <submittedName>
        <fullName evidence="1">Uncharacterized protein</fullName>
    </submittedName>
</protein>
<name>A0A8J5HL47_ZINOF</name>
<gene>
    <name evidence="1" type="ORF">ZIOFF_009561</name>
</gene>
<accession>A0A8J5HL47</accession>
<evidence type="ECO:0000313" key="2">
    <source>
        <dbReference type="Proteomes" id="UP000734854"/>
    </source>
</evidence>
<proteinExistence type="predicted"/>
<evidence type="ECO:0000313" key="1">
    <source>
        <dbReference type="EMBL" id="KAG6527459.1"/>
    </source>
</evidence>
<reference evidence="1 2" key="1">
    <citation type="submission" date="2020-08" db="EMBL/GenBank/DDBJ databases">
        <title>Plant Genome Project.</title>
        <authorList>
            <person name="Zhang R.-G."/>
        </authorList>
    </citation>
    <scope>NUCLEOTIDE SEQUENCE [LARGE SCALE GENOMIC DNA]</scope>
    <source>
        <tissue evidence="1">Rhizome</tissue>
    </source>
</reference>